<accession>A0A2L0F5K8</accession>
<sequence length="97" mass="10502">MLGLGERGLARGGWLNRFIQGAPNERIRAFEGCRVRRARGGPRSLEARGAALVCCCAREGARDQCVVEPPSVPAMPSEEDADAVTDDVQASHVVLWR</sequence>
<evidence type="ECO:0000313" key="1">
    <source>
        <dbReference type="EMBL" id="AUX46781.1"/>
    </source>
</evidence>
<dbReference type="EMBL" id="CP012673">
    <property type="protein sequence ID" value="AUX46781.1"/>
    <property type="molecule type" value="Genomic_DNA"/>
</dbReference>
<name>A0A2L0F5K8_SORCE</name>
<dbReference type="AlphaFoldDB" id="A0A2L0F5K8"/>
<protein>
    <submittedName>
        <fullName evidence="1">Uncharacterized protein</fullName>
    </submittedName>
</protein>
<dbReference type="Proteomes" id="UP000238348">
    <property type="component" value="Chromosome"/>
</dbReference>
<organism evidence="1 2">
    <name type="scientific">Sorangium cellulosum</name>
    <name type="common">Polyangium cellulosum</name>
    <dbReference type="NCBI Taxonomy" id="56"/>
    <lineage>
        <taxon>Bacteria</taxon>
        <taxon>Pseudomonadati</taxon>
        <taxon>Myxococcota</taxon>
        <taxon>Polyangia</taxon>
        <taxon>Polyangiales</taxon>
        <taxon>Polyangiaceae</taxon>
        <taxon>Sorangium</taxon>
    </lineage>
</organism>
<gene>
    <name evidence="1" type="ORF">SOCE26_082900</name>
</gene>
<reference evidence="1 2" key="1">
    <citation type="submission" date="2015-09" db="EMBL/GenBank/DDBJ databases">
        <title>Sorangium comparison.</title>
        <authorList>
            <person name="Zaburannyi N."/>
            <person name="Bunk B."/>
            <person name="Overmann J."/>
            <person name="Mueller R."/>
        </authorList>
    </citation>
    <scope>NUCLEOTIDE SEQUENCE [LARGE SCALE GENOMIC DNA]</scope>
    <source>
        <strain evidence="1 2">So ce26</strain>
    </source>
</reference>
<evidence type="ECO:0000313" key="2">
    <source>
        <dbReference type="Proteomes" id="UP000238348"/>
    </source>
</evidence>
<proteinExistence type="predicted"/>